<reference evidence="2 3" key="1">
    <citation type="submission" date="2017-12" db="EMBL/GenBank/DDBJ databases">
        <title>Comparative genomics of Botrytis spp.</title>
        <authorList>
            <person name="Valero-Jimenez C.A."/>
            <person name="Tapia P."/>
            <person name="Veloso J."/>
            <person name="Silva-Moreno E."/>
            <person name="Staats M."/>
            <person name="Valdes J.H."/>
            <person name="Van Kan J.A.L."/>
        </authorList>
    </citation>
    <scope>NUCLEOTIDE SEQUENCE [LARGE SCALE GENOMIC DNA]</scope>
    <source>
        <strain evidence="2 3">Bt9001</strain>
    </source>
</reference>
<dbReference type="Proteomes" id="UP000297777">
    <property type="component" value="Unassembled WGS sequence"/>
</dbReference>
<organism evidence="2 3">
    <name type="scientific">Botrytis tulipae</name>
    <dbReference type="NCBI Taxonomy" id="87230"/>
    <lineage>
        <taxon>Eukaryota</taxon>
        <taxon>Fungi</taxon>
        <taxon>Dikarya</taxon>
        <taxon>Ascomycota</taxon>
        <taxon>Pezizomycotina</taxon>
        <taxon>Leotiomycetes</taxon>
        <taxon>Helotiales</taxon>
        <taxon>Sclerotiniaceae</taxon>
        <taxon>Botrytis</taxon>
    </lineage>
</organism>
<keyword evidence="3" id="KW-1185">Reference proteome</keyword>
<dbReference type="GO" id="GO:0043041">
    <property type="term" value="P:amino acid activation for nonribosomal peptide biosynthetic process"/>
    <property type="evidence" value="ECO:0007669"/>
    <property type="project" value="TreeGrafter"/>
</dbReference>
<dbReference type="PANTHER" id="PTHR45527:SF16">
    <property type="entry name" value="NONRIBOSOMAL PEPTIDE SYNTHASE ATNA-RELATED"/>
    <property type="match status" value="1"/>
</dbReference>
<sequence>MPELVDREWDIDLNSIEDIYPATDVDIGRFSAAWEDVVSQDAILRTRSIVTRLLMLQVVLRENINWQTTVNLQEYLDHDNNLAFDYGTRLVRLGLVLDRDGAHYFLWTSHHSTHDGWSHFGMLDMFEGCYNFTITEQTLQREISCV</sequence>
<evidence type="ECO:0000313" key="3">
    <source>
        <dbReference type="Proteomes" id="UP000297777"/>
    </source>
</evidence>
<dbReference type="InterPro" id="IPR023213">
    <property type="entry name" value="CAT-like_dom_sf"/>
</dbReference>
<name>A0A4Z1EA81_9HELO</name>
<dbReference type="GO" id="GO:0016874">
    <property type="term" value="F:ligase activity"/>
    <property type="evidence" value="ECO:0007669"/>
    <property type="project" value="UniProtKB-KW"/>
</dbReference>
<dbReference type="GO" id="GO:0044550">
    <property type="term" value="P:secondary metabolite biosynthetic process"/>
    <property type="evidence" value="ECO:0007669"/>
    <property type="project" value="TreeGrafter"/>
</dbReference>
<dbReference type="GO" id="GO:0031177">
    <property type="term" value="F:phosphopantetheine binding"/>
    <property type="evidence" value="ECO:0007669"/>
    <property type="project" value="TreeGrafter"/>
</dbReference>
<proteinExistence type="predicted"/>
<dbReference type="PANTHER" id="PTHR45527">
    <property type="entry name" value="NONRIBOSOMAL PEPTIDE SYNTHETASE"/>
    <property type="match status" value="1"/>
</dbReference>
<dbReference type="GO" id="GO:0005737">
    <property type="term" value="C:cytoplasm"/>
    <property type="evidence" value="ECO:0007669"/>
    <property type="project" value="TreeGrafter"/>
</dbReference>
<dbReference type="Gene3D" id="3.30.559.10">
    <property type="entry name" value="Chloramphenicol acetyltransferase-like domain"/>
    <property type="match status" value="1"/>
</dbReference>
<dbReference type="EMBL" id="PQXH01000179">
    <property type="protein sequence ID" value="TGO09114.1"/>
    <property type="molecule type" value="Genomic_DNA"/>
</dbReference>
<keyword evidence="1" id="KW-0436">Ligase</keyword>
<dbReference type="OrthoDB" id="416786at2759"/>
<protein>
    <recommendedName>
        <fullName evidence="4">Condensation domain-containing protein</fullName>
    </recommendedName>
</protein>
<evidence type="ECO:0008006" key="4">
    <source>
        <dbReference type="Google" id="ProtNLM"/>
    </source>
</evidence>
<gene>
    <name evidence="2" type="ORF">BTUL_0179g00060</name>
</gene>
<evidence type="ECO:0000256" key="1">
    <source>
        <dbReference type="ARBA" id="ARBA00022598"/>
    </source>
</evidence>
<accession>A0A4Z1EA81</accession>
<dbReference type="SUPFAM" id="SSF52777">
    <property type="entry name" value="CoA-dependent acyltransferases"/>
    <property type="match status" value="1"/>
</dbReference>
<dbReference type="AlphaFoldDB" id="A0A4Z1EA81"/>
<evidence type="ECO:0000313" key="2">
    <source>
        <dbReference type="EMBL" id="TGO09114.1"/>
    </source>
</evidence>
<comment type="caution">
    <text evidence="2">The sequence shown here is derived from an EMBL/GenBank/DDBJ whole genome shotgun (WGS) entry which is preliminary data.</text>
</comment>